<evidence type="ECO:0000313" key="5">
    <source>
        <dbReference type="EMBL" id="TCC92366.1"/>
    </source>
</evidence>
<dbReference type="EMBL" id="SJSK01000002">
    <property type="protein sequence ID" value="TCC92366.1"/>
    <property type="molecule type" value="Genomic_DNA"/>
</dbReference>
<dbReference type="GO" id="GO:0005975">
    <property type="term" value="P:carbohydrate metabolic process"/>
    <property type="evidence" value="ECO:0007669"/>
    <property type="project" value="InterPro"/>
</dbReference>
<accession>A0A4V2MIZ5</accession>
<dbReference type="PROSITE" id="PS50022">
    <property type="entry name" value="FA58C_3"/>
    <property type="match status" value="1"/>
</dbReference>
<dbReference type="InterPro" id="IPR008979">
    <property type="entry name" value="Galactose-bd-like_sf"/>
</dbReference>
<dbReference type="InterPro" id="IPR000421">
    <property type="entry name" value="FA58C"/>
</dbReference>
<evidence type="ECO:0000259" key="4">
    <source>
        <dbReference type="PROSITE" id="PS50022"/>
    </source>
</evidence>
<organism evidence="5 6">
    <name type="scientific">Pedobacter frigiditerrae</name>
    <dbReference type="NCBI Taxonomy" id="2530452"/>
    <lineage>
        <taxon>Bacteria</taxon>
        <taxon>Pseudomonadati</taxon>
        <taxon>Bacteroidota</taxon>
        <taxon>Sphingobacteriia</taxon>
        <taxon>Sphingobacteriales</taxon>
        <taxon>Sphingobacteriaceae</taxon>
        <taxon>Pedobacter</taxon>
    </lineage>
</organism>
<evidence type="ECO:0000256" key="2">
    <source>
        <dbReference type="ARBA" id="ARBA00022801"/>
    </source>
</evidence>
<dbReference type="Gene3D" id="3.20.20.80">
    <property type="entry name" value="Glycosidases"/>
    <property type="match status" value="1"/>
</dbReference>
<dbReference type="GO" id="GO:0004553">
    <property type="term" value="F:hydrolase activity, hydrolyzing O-glycosyl compounds"/>
    <property type="evidence" value="ECO:0007669"/>
    <property type="project" value="InterPro"/>
</dbReference>
<dbReference type="Gene3D" id="2.60.120.260">
    <property type="entry name" value="Galactose-binding domain-like"/>
    <property type="match status" value="2"/>
</dbReference>
<dbReference type="InterPro" id="IPR043534">
    <property type="entry name" value="EBDG/EBM"/>
</dbReference>
<dbReference type="InterPro" id="IPR006102">
    <property type="entry name" value="Ig-like_GH2"/>
</dbReference>
<dbReference type="Gene3D" id="2.60.40.10">
    <property type="entry name" value="Immunoglobulins"/>
    <property type="match status" value="2"/>
</dbReference>
<dbReference type="InterPro" id="IPR017853">
    <property type="entry name" value="GH"/>
</dbReference>
<dbReference type="InterPro" id="IPR006103">
    <property type="entry name" value="Glyco_hydro_2_cat"/>
</dbReference>
<dbReference type="SUPFAM" id="SSF51445">
    <property type="entry name" value="(Trans)glycosidases"/>
    <property type="match status" value="1"/>
</dbReference>
<feature type="domain" description="F5/8 type C" evidence="4">
    <location>
        <begin position="705"/>
        <end position="843"/>
    </location>
</feature>
<keyword evidence="2" id="KW-0378">Hydrolase</keyword>
<dbReference type="Pfam" id="PF18368">
    <property type="entry name" value="Ig_GlcNase"/>
    <property type="match status" value="1"/>
</dbReference>
<dbReference type="Pfam" id="PF00703">
    <property type="entry name" value="Glyco_hydro_2"/>
    <property type="match status" value="1"/>
</dbReference>
<dbReference type="OrthoDB" id="9801077at2"/>
<dbReference type="Pfam" id="PF00754">
    <property type="entry name" value="F5_F8_type_C"/>
    <property type="match status" value="1"/>
</dbReference>
<dbReference type="PANTHER" id="PTHR43536">
    <property type="entry name" value="MANNOSYLGLYCOPROTEIN ENDO-BETA-MANNOSIDASE"/>
    <property type="match status" value="1"/>
</dbReference>
<dbReference type="InterPro" id="IPR013783">
    <property type="entry name" value="Ig-like_fold"/>
</dbReference>
<dbReference type="InterPro" id="IPR054593">
    <property type="entry name" value="Beta-mannosidase-like_N2"/>
</dbReference>
<sequence length="981" mass="111761">MLFYFTKTINVLILLMLLTISLGTYAQEIVSLNSSSMQLWSIKPKKEVGDIITFWKPDFKQQDWVKAVVPGTIYTSYVEAGLEKDPNFADHIWKADRAKFDQSFWYVTNFEVPISFDKEKIWLNFNGVNRKADVYLNGTKLGALNGFMERGKYDIGGIVNKNKKNILAVLVDMPQRPMANSASPTYVSSGGWDWMPYVPGLNSGITDKVFLSNSGSLTIQDPWVRTKLPTNARADLSIALAIKNTENEEQTAYINGVIMPGNIEFVKKIKVDANDEISFLLDKREFEQLAINNPKLWWPNGYGEPNLYTCKLSVVVNNQVSDTQTIKFGVKSYTYDTVGQVFHLYINGKRIFVKGGNWAMSEYMLRCRGEEYDTKVRLHKEMNFNMIRNWIGSTTDEEFYEACDKYGIMIWDDFWLNSNPVLPRDVNNFNANVIEKIKRFRNHPSIAVWCGDNEGWPEAPLNNWLKENIATFDGNDRYYQANSHADNLSGSGPWMNKDPRYYFTQYPTGLGGNDGWGFRTELGSAVFTNVESFKKMIPKENWWPRNDMWDKHFFGTWAFNAGADQYEQSINTRYGKATGIEDFCKKAQLLNIETNKAMYEGWLDHIWEDASGIMTWTSNASNPTFVWQTYDYYYDLNGAYWGVKEACEPIHIQWNPVNNEIKVVNTSANDMNGLTAEVNIFNMDGKQAAKYNQVAKVNSLSNAAVTAFKLPFQGDKVNLALNKPCVASSSSYSDVAMVNDGKNDTRWASNSTNDEWIYVDLGKKEVVTGVKLNWEQAYAKVFKIQLSNDAKSWNDAMAQVNGKEGIQEFIFSEEKEARYVRILGIERGSYWGYSLWNFEVFAGDVPSPDLSSVHFLKLKLTDAKGQLISDNLYWRGINKKNFTALGQLPKAKLEVVSTEKTVGDKHFIEAKITNPKSAKTIAFAVRVQPVKASNGEQILPHMINDSYFTLMPGESKDIKIEFKSDLIKNDSVKLSVVPYNN</sequence>
<name>A0A4V2MIZ5_9SPHI</name>
<dbReference type="InterPro" id="IPR036156">
    <property type="entry name" value="Beta-gal/glucu_dom_sf"/>
</dbReference>
<dbReference type="SUPFAM" id="SSF49303">
    <property type="entry name" value="beta-Galactosidase/glucuronidase domain"/>
    <property type="match status" value="3"/>
</dbReference>
<dbReference type="SUPFAM" id="SSF49785">
    <property type="entry name" value="Galactose-binding domain-like"/>
    <property type="match status" value="2"/>
</dbReference>
<gene>
    <name evidence="5" type="ORF">EZ428_11615</name>
</gene>
<dbReference type="Pfam" id="PF02836">
    <property type="entry name" value="Glyco_hydro_2_C"/>
    <property type="match status" value="1"/>
</dbReference>
<dbReference type="PANTHER" id="PTHR43536:SF1">
    <property type="entry name" value="MANNOSYLGLYCOPROTEIN ENDO-BETA-MANNOSIDASE"/>
    <property type="match status" value="1"/>
</dbReference>
<keyword evidence="6" id="KW-1185">Reference proteome</keyword>
<dbReference type="Pfam" id="PF22666">
    <property type="entry name" value="Glyco_hydro_2_N2"/>
    <property type="match status" value="1"/>
</dbReference>
<protein>
    <submittedName>
        <fullName evidence="5">Beta-mannosidase</fullName>
    </submittedName>
</protein>
<evidence type="ECO:0000256" key="1">
    <source>
        <dbReference type="ARBA" id="ARBA00007401"/>
    </source>
</evidence>
<comment type="caution">
    <text evidence="5">The sequence shown here is derived from an EMBL/GenBank/DDBJ whole genome shotgun (WGS) entry which is preliminary data.</text>
</comment>
<comment type="similarity">
    <text evidence="1">Belongs to the glycosyl hydrolase 2 family.</text>
</comment>
<evidence type="ECO:0000256" key="3">
    <source>
        <dbReference type="ARBA" id="ARBA00023295"/>
    </source>
</evidence>
<evidence type="ECO:0000313" key="6">
    <source>
        <dbReference type="Proteomes" id="UP000292884"/>
    </source>
</evidence>
<proteinExistence type="inferred from homology"/>
<dbReference type="Proteomes" id="UP000292884">
    <property type="component" value="Unassembled WGS sequence"/>
</dbReference>
<dbReference type="AlphaFoldDB" id="A0A4V2MIZ5"/>
<dbReference type="RefSeq" id="WP_131553304.1">
    <property type="nucleotide sequence ID" value="NZ_SJSK01000002.1"/>
</dbReference>
<keyword evidence="3" id="KW-0326">Glycosidase</keyword>
<dbReference type="InterPro" id="IPR041351">
    <property type="entry name" value="Ig_GlcNase"/>
</dbReference>
<reference evidence="5 6" key="1">
    <citation type="submission" date="2019-02" db="EMBL/GenBank/DDBJ databases">
        <title>Pedobacter sp. RP-1-13 sp. nov., isolated from Arctic soil.</title>
        <authorList>
            <person name="Dahal R.H."/>
        </authorList>
    </citation>
    <scope>NUCLEOTIDE SEQUENCE [LARGE SCALE GENOMIC DNA]</scope>
    <source>
        <strain evidence="5 6">RP-1-13</strain>
    </source>
</reference>